<reference evidence="2 3" key="1">
    <citation type="submission" date="2016-11" db="EMBL/GenBank/DDBJ databases">
        <authorList>
            <person name="Jaros S."/>
            <person name="Januszkiewicz K."/>
            <person name="Wedrychowicz H."/>
        </authorList>
    </citation>
    <scope>NUCLEOTIDE SEQUENCE [LARGE SCALE GENOMIC DNA]</scope>
    <source>
        <strain evidence="2 3">DSM 18899</strain>
    </source>
</reference>
<dbReference type="SUPFAM" id="SSF48452">
    <property type="entry name" value="TPR-like"/>
    <property type="match status" value="1"/>
</dbReference>
<evidence type="ECO:0000313" key="2">
    <source>
        <dbReference type="EMBL" id="SFZ73255.1"/>
    </source>
</evidence>
<evidence type="ECO:0000256" key="1">
    <source>
        <dbReference type="SAM" id="SignalP"/>
    </source>
</evidence>
<protein>
    <recommendedName>
        <fullName evidence="4">Tetratricopeptide repeat-containing protein</fullName>
    </recommendedName>
</protein>
<feature type="signal peptide" evidence="1">
    <location>
        <begin position="1"/>
        <end position="19"/>
    </location>
</feature>
<name>A0A1K2H8U7_9NEIS</name>
<evidence type="ECO:0008006" key="4">
    <source>
        <dbReference type="Google" id="ProtNLM"/>
    </source>
</evidence>
<keyword evidence="1" id="KW-0732">Signal</keyword>
<dbReference type="RefSeq" id="WP_072427299.1">
    <property type="nucleotide sequence ID" value="NZ_FPKR01000003.1"/>
</dbReference>
<feature type="chain" id="PRO_5013131801" description="Tetratricopeptide repeat-containing protein" evidence="1">
    <location>
        <begin position="20"/>
        <end position="202"/>
    </location>
</feature>
<dbReference type="STRING" id="1121279.SAMN02745887_00746"/>
<evidence type="ECO:0000313" key="3">
    <source>
        <dbReference type="Proteomes" id="UP000186513"/>
    </source>
</evidence>
<sequence>MKTVAKILIGLLLSAAALAADLGQVQQRWAEAQYQLQGDAKEAAFAQLVKDTDSAGAQDLALLTWKGIVNSSYAGAKGGLGALKYAKAAKAAFEAVIAKDASTLNGSALTSLGVLYHKVPGWPIGFGDDKKAAELLKRGLAANPDGIDSNYFYAEFLFDQGDKVAARQHLLKARSAAPRAGRESADRGRQGEINALLAKLES</sequence>
<dbReference type="AlphaFoldDB" id="A0A1K2H8U7"/>
<dbReference type="Gene3D" id="1.25.40.10">
    <property type="entry name" value="Tetratricopeptide repeat domain"/>
    <property type="match status" value="1"/>
</dbReference>
<dbReference type="Proteomes" id="UP000186513">
    <property type="component" value="Unassembled WGS sequence"/>
</dbReference>
<keyword evidence="3" id="KW-1185">Reference proteome</keyword>
<accession>A0A1K2H8U7</accession>
<dbReference type="InterPro" id="IPR011990">
    <property type="entry name" value="TPR-like_helical_dom_sf"/>
</dbReference>
<gene>
    <name evidence="2" type="ORF">SAMN02745887_00746</name>
</gene>
<proteinExistence type="predicted"/>
<dbReference type="EMBL" id="FPKR01000003">
    <property type="protein sequence ID" value="SFZ73255.1"/>
    <property type="molecule type" value="Genomic_DNA"/>
</dbReference>
<organism evidence="2 3">
    <name type="scientific">Chitinimonas taiwanensis DSM 18899</name>
    <dbReference type="NCBI Taxonomy" id="1121279"/>
    <lineage>
        <taxon>Bacteria</taxon>
        <taxon>Pseudomonadati</taxon>
        <taxon>Pseudomonadota</taxon>
        <taxon>Betaproteobacteria</taxon>
        <taxon>Neisseriales</taxon>
        <taxon>Chitinibacteraceae</taxon>
        <taxon>Chitinimonas</taxon>
    </lineage>
</organism>
<dbReference type="Pfam" id="PF14559">
    <property type="entry name" value="TPR_19"/>
    <property type="match status" value="1"/>
</dbReference>
<dbReference type="OrthoDB" id="9812424at2"/>